<dbReference type="GO" id="GO:0005524">
    <property type="term" value="F:ATP binding"/>
    <property type="evidence" value="ECO:0007669"/>
    <property type="project" value="InterPro"/>
</dbReference>
<evidence type="ECO:0000256" key="1">
    <source>
        <dbReference type="ARBA" id="ARBA00023186"/>
    </source>
</evidence>
<proteinExistence type="predicted"/>
<evidence type="ECO:0008006" key="3">
    <source>
        <dbReference type="Google" id="ProtNLM"/>
    </source>
</evidence>
<gene>
    <name evidence="2" type="ORF">LCGC14_0455330</name>
</gene>
<reference evidence="2" key="1">
    <citation type="journal article" date="2015" name="Nature">
        <title>Complex archaea that bridge the gap between prokaryotes and eukaryotes.</title>
        <authorList>
            <person name="Spang A."/>
            <person name="Saw J.H."/>
            <person name="Jorgensen S.L."/>
            <person name="Zaremba-Niedzwiedzka K."/>
            <person name="Martijn J."/>
            <person name="Lind A.E."/>
            <person name="van Eijk R."/>
            <person name="Schleper C."/>
            <person name="Guy L."/>
            <person name="Ettema T.J."/>
        </authorList>
    </citation>
    <scope>NUCLEOTIDE SEQUENCE</scope>
</reference>
<dbReference type="PRINTS" id="PR00297">
    <property type="entry name" value="CHAPERONIN10"/>
</dbReference>
<dbReference type="CDD" id="cd00320">
    <property type="entry name" value="cpn10"/>
    <property type="match status" value="1"/>
</dbReference>
<dbReference type="AlphaFoldDB" id="A0A0F9SLW6"/>
<dbReference type="SMART" id="SM00883">
    <property type="entry name" value="Cpn10"/>
    <property type="match status" value="1"/>
</dbReference>
<dbReference type="InterPro" id="IPR020818">
    <property type="entry name" value="Chaperonin_GroES"/>
</dbReference>
<sequence>MRIVGKKILVKQTLTDEVSKGGIIMAGDQQTLPYGEIVAIGSGVEDMILIPGNLVLFNEIGAIPLGHIKKNHVLIEPEDVLAILDEEDLKDVGA</sequence>
<organism evidence="2">
    <name type="scientific">marine sediment metagenome</name>
    <dbReference type="NCBI Taxonomy" id="412755"/>
    <lineage>
        <taxon>unclassified sequences</taxon>
        <taxon>metagenomes</taxon>
        <taxon>ecological metagenomes</taxon>
    </lineage>
</organism>
<dbReference type="InterPro" id="IPR037124">
    <property type="entry name" value="Chaperonin_GroES_sf"/>
</dbReference>
<dbReference type="Gene3D" id="2.30.33.40">
    <property type="entry name" value="GroES chaperonin"/>
    <property type="match status" value="1"/>
</dbReference>
<dbReference type="SUPFAM" id="SSF50129">
    <property type="entry name" value="GroES-like"/>
    <property type="match status" value="1"/>
</dbReference>
<dbReference type="GO" id="GO:0044183">
    <property type="term" value="F:protein folding chaperone"/>
    <property type="evidence" value="ECO:0007669"/>
    <property type="project" value="InterPro"/>
</dbReference>
<keyword evidence="1" id="KW-0143">Chaperone</keyword>
<dbReference type="EMBL" id="LAZR01000459">
    <property type="protein sequence ID" value="KKN68079.1"/>
    <property type="molecule type" value="Genomic_DNA"/>
</dbReference>
<evidence type="ECO:0000313" key="2">
    <source>
        <dbReference type="EMBL" id="KKN68079.1"/>
    </source>
</evidence>
<dbReference type="InterPro" id="IPR011032">
    <property type="entry name" value="GroES-like_sf"/>
</dbReference>
<accession>A0A0F9SLW6</accession>
<dbReference type="Pfam" id="PF00166">
    <property type="entry name" value="Cpn10"/>
    <property type="match status" value="1"/>
</dbReference>
<protein>
    <recommendedName>
        <fullName evidence="3">10 kDa chaperonin</fullName>
    </recommendedName>
</protein>
<name>A0A0F9SLW6_9ZZZZ</name>
<comment type="caution">
    <text evidence="2">The sequence shown here is derived from an EMBL/GenBank/DDBJ whole genome shotgun (WGS) entry which is preliminary data.</text>
</comment>